<dbReference type="PANTHER" id="PTHR30041">
    <property type="entry name" value="ARSENATE REDUCTASE"/>
    <property type="match status" value="1"/>
</dbReference>
<keyword evidence="4" id="KW-1185">Reference proteome</keyword>
<dbReference type="InterPro" id="IPR036249">
    <property type="entry name" value="Thioredoxin-like_sf"/>
</dbReference>
<dbReference type="NCBIfam" id="TIGR01617">
    <property type="entry name" value="arsC_related"/>
    <property type="match status" value="1"/>
</dbReference>
<evidence type="ECO:0000256" key="1">
    <source>
        <dbReference type="ARBA" id="ARBA00007198"/>
    </source>
</evidence>
<evidence type="ECO:0000313" key="3">
    <source>
        <dbReference type="EMBL" id="SNT68377.1"/>
    </source>
</evidence>
<name>A0A239PL84_9PROT</name>
<evidence type="ECO:0000256" key="2">
    <source>
        <dbReference type="PROSITE-ProRule" id="PRU01282"/>
    </source>
</evidence>
<proteinExistence type="inferred from homology"/>
<gene>
    <name evidence="3" type="ORF">SAMN06297382_0879</name>
</gene>
<dbReference type="PANTHER" id="PTHR30041:SF8">
    <property type="entry name" value="PROTEIN YFFB"/>
    <property type="match status" value="1"/>
</dbReference>
<dbReference type="OrthoDB" id="9803749at2"/>
<comment type="similarity">
    <text evidence="1 2">Belongs to the ArsC family.</text>
</comment>
<dbReference type="Pfam" id="PF03960">
    <property type="entry name" value="ArsC"/>
    <property type="match status" value="1"/>
</dbReference>
<sequence>MKLYGLKTCDACRKAIRALKESGRAVDFVDLRADGASRKQIEAWAKAAGWRKLLNRSSTTWRGLDAADKENLDEKKALALMAANPTLIKRPVIEMDGKVFIGWSDATREALL</sequence>
<dbReference type="Gene3D" id="3.40.30.10">
    <property type="entry name" value="Glutaredoxin"/>
    <property type="match status" value="1"/>
</dbReference>
<accession>A0A239PL84</accession>
<dbReference type="SUPFAM" id="SSF52833">
    <property type="entry name" value="Thioredoxin-like"/>
    <property type="match status" value="1"/>
</dbReference>
<protein>
    <submittedName>
        <fullName evidence="3">Arsenate reductase</fullName>
    </submittedName>
</protein>
<reference evidence="3 4" key="1">
    <citation type="submission" date="2017-07" db="EMBL/GenBank/DDBJ databases">
        <authorList>
            <person name="Sun Z.S."/>
            <person name="Albrecht U."/>
            <person name="Echele G."/>
            <person name="Lee C.C."/>
        </authorList>
    </citation>
    <scope>NUCLEOTIDE SEQUENCE [LARGE SCALE GENOMIC DNA]</scope>
    <source>
        <strain evidence="3 4">CGMCC 1.12710</strain>
    </source>
</reference>
<dbReference type="InterPro" id="IPR006504">
    <property type="entry name" value="Tscrpt_reg_Spx/MgsR"/>
</dbReference>
<dbReference type="EMBL" id="FZQA01000001">
    <property type="protein sequence ID" value="SNT68377.1"/>
    <property type="molecule type" value="Genomic_DNA"/>
</dbReference>
<dbReference type="AlphaFoldDB" id="A0A239PL84"/>
<evidence type="ECO:0000313" key="4">
    <source>
        <dbReference type="Proteomes" id="UP000198346"/>
    </source>
</evidence>
<organism evidence="3 4">
    <name type="scientific">Amphiplicatus metriothermophilus</name>
    <dbReference type="NCBI Taxonomy" id="1519374"/>
    <lineage>
        <taxon>Bacteria</taxon>
        <taxon>Pseudomonadati</taxon>
        <taxon>Pseudomonadota</taxon>
        <taxon>Alphaproteobacteria</taxon>
        <taxon>Parvularculales</taxon>
        <taxon>Parvularculaceae</taxon>
        <taxon>Amphiplicatus</taxon>
    </lineage>
</organism>
<dbReference type="RefSeq" id="WP_089411325.1">
    <property type="nucleotide sequence ID" value="NZ_FZQA01000001.1"/>
</dbReference>
<dbReference type="PROSITE" id="PS51353">
    <property type="entry name" value="ARSC"/>
    <property type="match status" value="1"/>
</dbReference>
<dbReference type="Proteomes" id="UP000198346">
    <property type="component" value="Unassembled WGS sequence"/>
</dbReference>
<dbReference type="InterPro" id="IPR006660">
    <property type="entry name" value="Arsenate_reductase-like"/>
</dbReference>